<reference evidence="1" key="1">
    <citation type="submission" date="2024-07" db="EMBL/GenBank/DDBJ databases">
        <title>Metagenome and Metagenome-Assembled Genomes of Archaea from a hot spring from the geothermal field of Los Azufres, Mexico.</title>
        <authorList>
            <person name="Marin-Paredes R."/>
            <person name="Martinez-Romero E."/>
            <person name="Servin-Garciduenas L.E."/>
        </authorList>
    </citation>
    <scope>NUCLEOTIDE SEQUENCE</scope>
</reference>
<dbReference type="Proteomes" id="UP000033636">
    <property type="component" value="Unassembled WGS sequence"/>
</dbReference>
<organism evidence="1 2">
    <name type="scientific">Thermoproteus sp. AZ2</name>
    <dbReference type="NCBI Taxonomy" id="1609232"/>
    <lineage>
        <taxon>Archaea</taxon>
        <taxon>Thermoproteota</taxon>
        <taxon>Thermoprotei</taxon>
        <taxon>Thermoproteales</taxon>
        <taxon>Thermoproteaceae</taxon>
        <taxon>Thermoproteus</taxon>
    </lineage>
</organism>
<gene>
    <name evidence="1" type="ORF">TU35_004010</name>
</gene>
<evidence type="ECO:0000313" key="1">
    <source>
        <dbReference type="EMBL" id="MFB6490406.1"/>
    </source>
</evidence>
<protein>
    <submittedName>
        <fullName evidence="1">SPFH domain-containing protein</fullName>
    </submittedName>
</protein>
<comment type="caution">
    <text evidence="1">The sequence shown here is derived from an EMBL/GenBank/DDBJ whole genome shotgun (WGS) entry which is preliminary data.</text>
</comment>
<sequence>MLLQVGLIVAAIVGIIVFLIIISLLASSIKVIPEYQRAVRFRLGRITGVIGPGLVFIVPIIDSIIRYDLRIEVVDVPAQKALTKDNVEVTIDAAVYLRVVDPLKVAVTVRNHVPAVATFAAATLRDVIGMVDLDTLLSHREEVAKKIAEIVDEHVTPWGIKVTGVAIRDIRLSESLVRAMAAQAEAERMRRAKITIASAEYEASKIYLEAAQTYAKNPVAVQLRQIDALLEIAREHNLIIVTPSSLEFVSLPLALSKALQGGTGEGGAKEGGEGGGPK</sequence>
<proteinExistence type="predicted"/>
<dbReference type="EMBL" id="JZWT02000008">
    <property type="protein sequence ID" value="MFB6490406.1"/>
    <property type="molecule type" value="Genomic_DNA"/>
</dbReference>
<name>A0ACC6V0F3_9CREN</name>
<evidence type="ECO:0000313" key="2">
    <source>
        <dbReference type="Proteomes" id="UP000033636"/>
    </source>
</evidence>
<accession>A0ACC6V0F3</accession>